<name>T1KB84_TETUR</name>
<reference evidence="2" key="1">
    <citation type="submission" date="2011-08" db="EMBL/GenBank/DDBJ databases">
        <authorList>
            <person name="Rombauts S."/>
        </authorList>
    </citation>
    <scope>NUCLEOTIDE SEQUENCE</scope>
    <source>
        <strain evidence="2">London</strain>
    </source>
</reference>
<organism evidence="1 2">
    <name type="scientific">Tetranychus urticae</name>
    <name type="common">Two-spotted spider mite</name>
    <dbReference type="NCBI Taxonomy" id="32264"/>
    <lineage>
        <taxon>Eukaryota</taxon>
        <taxon>Metazoa</taxon>
        <taxon>Ecdysozoa</taxon>
        <taxon>Arthropoda</taxon>
        <taxon>Chelicerata</taxon>
        <taxon>Arachnida</taxon>
        <taxon>Acari</taxon>
        <taxon>Acariformes</taxon>
        <taxon>Trombidiformes</taxon>
        <taxon>Prostigmata</taxon>
        <taxon>Eleutherengona</taxon>
        <taxon>Raphignathae</taxon>
        <taxon>Tetranychoidea</taxon>
        <taxon>Tetranychidae</taxon>
        <taxon>Tetranychus</taxon>
    </lineage>
</organism>
<accession>T1KB84</accession>
<evidence type="ECO:0000313" key="1">
    <source>
        <dbReference type="EnsemblMetazoa" id="tetur08g03190.1"/>
    </source>
</evidence>
<keyword evidence="2" id="KW-1185">Reference proteome</keyword>
<dbReference type="Proteomes" id="UP000015104">
    <property type="component" value="Unassembled WGS sequence"/>
</dbReference>
<sequence length="49" mass="5718">MCVFHPYSGLITKCLSDHVHHRPGLIYQPLIPSFNNHFLPFLQDQVRIS</sequence>
<dbReference type="HOGENOM" id="CLU_3144607_0_0_1"/>
<dbReference type="EnsemblMetazoa" id="tetur08g03190.1">
    <property type="protein sequence ID" value="tetur08g03190.1"/>
    <property type="gene ID" value="tetur08g03190"/>
</dbReference>
<evidence type="ECO:0000313" key="2">
    <source>
        <dbReference type="Proteomes" id="UP000015104"/>
    </source>
</evidence>
<reference evidence="1" key="2">
    <citation type="submission" date="2015-06" db="UniProtKB">
        <authorList>
            <consortium name="EnsemblMetazoa"/>
        </authorList>
    </citation>
    <scope>IDENTIFICATION</scope>
</reference>
<dbReference type="EMBL" id="CAEY01001946">
    <property type="status" value="NOT_ANNOTATED_CDS"/>
    <property type="molecule type" value="Genomic_DNA"/>
</dbReference>
<proteinExistence type="predicted"/>
<protein>
    <submittedName>
        <fullName evidence="1">Uncharacterized protein</fullName>
    </submittedName>
</protein>
<dbReference type="AlphaFoldDB" id="T1KB84"/>